<dbReference type="STRING" id="551991.SAMN05192529_102145"/>
<dbReference type="AlphaFoldDB" id="A0A1H3W568"/>
<gene>
    <name evidence="1" type="ORF">SAMN05192529_102145</name>
</gene>
<organism evidence="1 2">
    <name type="scientific">Arachidicoccus rhizosphaerae</name>
    <dbReference type="NCBI Taxonomy" id="551991"/>
    <lineage>
        <taxon>Bacteria</taxon>
        <taxon>Pseudomonadati</taxon>
        <taxon>Bacteroidota</taxon>
        <taxon>Chitinophagia</taxon>
        <taxon>Chitinophagales</taxon>
        <taxon>Chitinophagaceae</taxon>
        <taxon>Arachidicoccus</taxon>
    </lineage>
</organism>
<dbReference type="EMBL" id="FNQY01000002">
    <property type="protein sequence ID" value="SDZ82269.1"/>
    <property type="molecule type" value="Genomic_DNA"/>
</dbReference>
<accession>A0A1H3W568</accession>
<name>A0A1H3W568_9BACT</name>
<reference evidence="1 2" key="1">
    <citation type="submission" date="2016-10" db="EMBL/GenBank/DDBJ databases">
        <authorList>
            <person name="de Groot N.N."/>
        </authorList>
    </citation>
    <scope>NUCLEOTIDE SEQUENCE [LARGE SCALE GENOMIC DNA]</scope>
    <source>
        <strain evidence="1 2">Vu-144</strain>
    </source>
</reference>
<proteinExistence type="predicted"/>
<dbReference type="Proteomes" id="UP000199041">
    <property type="component" value="Unassembled WGS sequence"/>
</dbReference>
<evidence type="ECO:0000313" key="1">
    <source>
        <dbReference type="EMBL" id="SDZ82269.1"/>
    </source>
</evidence>
<sequence length="99" mass="11632">MTHIQQPTENNSIEVKGNHVTYVSPFITRAELAEYRRCTCMSIIRRVKKGMIKESREDGSILYHVKENNIKLTPKQVLRLQGKLRNEDAPEERFKFLDD</sequence>
<keyword evidence="2" id="KW-1185">Reference proteome</keyword>
<evidence type="ECO:0000313" key="2">
    <source>
        <dbReference type="Proteomes" id="UP000199041"/>
    </source>
</evidence>
<protein>
    <submittedName>
        <fullName evidence="1">Uncharacterized protein</fullName>
    </submittedName>
</protein>
<dbReference type="RefSeq" id="WP_091393122.1">
    <property type="nucleotide sequence ID" value="NZ_FNQY01000002.1"/>
</dbReference>